<dbReference type="EMBL" id="KI925544">
    <property type="protein sequence ID" value="ETW49414.1"/>
    <property type="molecule type" value="Genomic_DNA"/>
</dbReference>
<accession>A0A024WQD5</accession>
<dbReference type="OrthoDB" id="391866at2759"/>
<evidence type="ECO:0000313" key="2">
    <source>
        <dbReference type="EMBL" id="ETW49414.1"/>
    </source>
</evidence>
<evidence type="ECO:0000256" key="1">
    <source>
        <dbReference type="SAM" id="MobiDB-lite"/>
    </source>
</evidence>
<feature type="region of interest" description="Disordered" evidence="1">
    <location>
        <begin position="1"/>
        <end position="26"/>
    </location>
</feature>
<name>A0A024WQD5_PLAFA</name>
<reference evidence="2 3" key="1">
    <citation type="submission" date="2013-02" db="EMBL/GenBank/DDBJ databases">
        <title>The Genome Annotation of Plasmodium falciparum MaliPS096_E11.</title>
        <authorList>
            <consortium name="The Broad Institute Genome Sequencing Platform"/>
            <consortium name="The Broad Institute Genome Sequencing Center for Infectious Disease"/>
            <person name="Neafsey D."/>
            <person name="Hoffman S."/>
            <person name="Volkman S."/>
            <person name="Rosenthal P."/>
            <person name="Walker B."/>
            <person name="Young S.K."/>
            <person name="Zeng Q."/>
            <person name="Gargeya S."/>
            <person name="Fitzgerald M."/>
            <person name="Haas B."/>
            <person name="Abouelleil A."/>
            <person name="Allen A.W."/>
            <person name="Alvarado L."/>
            <person name="Arachchi H.M."/>
            <person name="Berlin A.M."/>
            <person name="Chapman S.B."/>
            <person name="Gainer-Dewar J."/>
            <person name="Goldberg J."/>
            <person name="Griggs A."/>
            <person name="Gujja S."/>
            <person name="Hansen M."/>
            <person name="Howarth C."/>
            <person name="Imamovic A."/>
            <person name="Ireland A."/>
            <person name="Larimer J."/>
            <person name="McCowan C."/>
            <person name="Murphy C."/>
            <person name="Pearson M."/>
            <person name="Poon T.W."/>
            <person name="Priest M."/>
            <person name="Roberts A."/>
            <person name="Saif S."/>
            <person name="Shea T."/>
            <person name="Sisk P."/>
            <person name="Sykes S."/>
            <person name="Wortman J."/>
            <person name="Nusbaum C."/>
            <person name="Birren B."/>
        </authorList>
    </citation>
    <scope>NUCLEOTIDE SEQUENCE [LARGE SCALE GENOMIC DNA]</scope>
    <source>
        <strain evidence="2 3">MaliPS096_E11</strain>
    </source>
</reference>
<sequence length="711" mass="84385">MCDKDNDSDGNNICDSNSNNSNSSDSYNNYNSNYNYNVGDFIFHQYVKGEDEIDCINFTINVINNQDDNIRFYKSYIKEHIDSMFLILIDLNFFLYNGFLRITEDKHLINADDVSPSYINLYRSNNIVALYILKTQYEENKLSEYRAHKFYRRKRVSNITNDMIKKDFTQTNALTNLPNLDNKKTTEYYLKEYENFVENFQPDLHDIMKLQLFFTMAFKDCNVNQRETIQEKLANNIEKSCDISQYGIKSKNLKDMIDINLSIHKWNPAEIEKLAYSFVLSCKMQKLMYKPMNVEKLPLEDYYKLPLAPDMVKTYHCYKLGKQAAKLLESIILKKKFVRFRVTDAIDVYDFFYIKKVLSSHIKKEYNEFLQDKRAFEKKELETILNNSPFSEEQTMKLINSYECHWFTSYENFKILWMHASSDISQMNLLDYYSPMVHSESHCQEKMQVLFITLRDSKEENRSEIAQKVKSAYYQCKLDYYKNHHSDFIHRIHPNDFLNNKVYVLKQPYYLMSNVPLNNPKKVSRLFVTEGTLEYLLLDKINIPECFGPCTKLHFNKVVIKESKQRIYDMTINNALVPEIQPYNRRKYMTIYINEAYIKNIVSDALTSEEIKRHDIQKGNIKICMGKSTYLTEPILTEEHFNLTHKPVYDFSSVKHNLKVFHMKNEHLVSEDPNDDCFINYPLATINLDISDPYKEISEDLIKNLYILKSS</sequence>
<gene>
    <name evidence="2" type="ORF">PFMALIP_02592</name>
</gene>
<reference evidence="2 3" key="2">
    <citation type="submission" date="2013-02" db="EMBL/GenBank/DDBJ databases">
        <title>The Genome Sequence of Plasmodium falciparum MaliPS096_E11.</title>
        <authorList>
            <consortium name="The Broad Institute Genome Sequencing Platform"/>
            <consortium name="The Broad Institute Genome Sequencing Center for Infectious Disease"/>
            <person name="Neafsey D."/>
            <person name="Cheeseman I."/>
            <person name="Volkman S."/>
            <person name="Adams J."/>
            <person name="Walker B."/>
            <person name="Young S.K."/>
            <person name="Zeng Q."/>
            <person name="Gargeya S."/>
            <person name="Fitzgerald M."/>
            <person name="Haas B."/>
            <person name="Abouelleil A."/>
            <person name="Alvarado L."/>
            <person name="Arachchi H.M."/>
            <person name="Berlin A.M."/>
            <person name="Chapman S.B."/>
            <person name="Dewar J."/>
            <person name="Goldberg J."/>
            <person name="Griggs A."/>
            <person name="Gujja S."/>
            <person name="Hansen M."/>
            <person name="Howarth C."/>
            <person name="Imamovic A."/>
            <person name="Larimer J."/>
            <person name="McCowan C."/>
            <person name="Murphy C."/>
            <person name="Neiman D."/>
            <person name="Pearson M."/>
            <person name="Priest M."/>
            <person name="Roberts A."/>
            <person name="Saif S."/>
            <person name="Shea T."/>
            <person name="Sisk P."/>
            <person name="Sykes S."/>
            <person name="Wortman J."/>
            <person name="Nusbaum C."/>
            <person name="Birren B."/>
        </authorList>
    </citation>
    <scope>NUCLEOTIDE SEQUENCE [LARGE SCALE GENOMIC DNA]</scope>
    <source>
        <strain evidence="2 3">MaliPS096_E11</strain>
    </source>
</reference>
<protein>
    <submittedName>
        <fullName evidence="2">Uncharacterized protein</fullName>
    </submittedName>
</protein>
<dbReference type="Proteomes" id="UP000030699">
    <property type="component" value="Unassembled WGS sequence"/>
</dbReference>
<proteinExistence type="predicted"/>
<organism evidence="2 3">
    <name type="scientific">Plasmodium falciparum MaliPS096_E11</name>
    <dbReference type="NCBI Taxonomy" id="1036727"/>
    <lineage>
        <taxon>Eukaryota</taxon>
        <taxon>Sar</taxon>
        <taxon>Alveolata</taxon>
        <taxon>Apicomplexa</taxon>
        <taxon>Aconoidasida</taxon>
        <taxon>Haemosporida</taxon>
        <taxon>Plasmodiidae</taxon>
        <taxon>Plasmodium</taxon>
        <taxon>Plasmodium (Laverania)</taxon>
    </lineage>
</organism>
<dbReference type="AlphaFoldDB" id="A0A024WQD5"/>
<evidence type="ECO:0000313" key="3">
    <source>
        <dbReference type="Proteomes" id="UP000030699"/>
    </source>
</evidence>
<feature type="compositionally biased region" description="Low complexity" evidence="1">
    <location>
        <begin position="9"/>
        <end position="26"/>
    </location>
</feature>